<comment type="cofactor">
    <cofactor evidence="4">
        <name>Mg(2+)</name>
        <dbReference type="ChEBI" id="CHEBI:18420"/>
    </cofactor>
    <text evidence="4">Binds 2 magnesium ions per subunit.</text>
</comment>
<dbReference type="CDD" id="cd02598">
    <property type="entry name" value="HAD_BPGM"/>
    <property type="match status" value="1"/>
</dbReference>
<evidence type="ECO:0000256" key="3">
    <source>
        <dbReference type="PIRSR" id="PIRSR610972-2"/>
    </source>
</evidence>
<dbReference type="Pfam" id="PF00702">
    <property type="entry name" value="Hydrolase"/>
    <property type="match status" value="1"/>
</dbReference>
<keyword evidence="6" id="KW-0175">Coiled coil</keyword>
<dbReference type="GO" id="GO:0008801">
    <property type="term" value="F:beta-phosphoglucomutase activity"/>
    <property type="evidence" value="ECO:0007669"/>
    <property type="project" value="InterPro"/>
</dbReference>
<dbReference type="Pfam" id="PF03632">
    <property type="entry name" value="Glyco_hydro_65m"/>
    <property type="match status" value="1"/>
</dbReference>
<evidence type="ECO:0000256" key="4">
    <source>
        <dbReference type="PIRSR" id="PIRSR610972-3"/>
    </source>
</evidence>
<dbReference type="NCBIfam" id="TIGR01509">
    <property type="entry name" value="HAD-SF-IA-v3"/>
    <property type="match status" value="1"/>
</dbReference>
<dbReference type="Pfam" id="PF03636">
    <property type="entry name" value="Glyco_hydro_65N"/>
    <property type="match status" value="1"/>
</dbReference>
<keyword evidence="4" id="KW-0479">Metal-binding</keyword>
<dbReference type="SUPFAM" id="SSF48208">
    <property type="entry name" value="Six-hairpin glycosidases"/>
    <property type="match status" value="1"/>
</dbReference>
<evidence type="ECO:0000256" key="6">
    <source>
        <dbReference type="SAM" id="Coils"/>
    </source>
</evidence>
<feature type="site" description="Important for catalytic activity and assists the phosphoryl transfer reaction to Asp8 by balancing charge and orienting the reacting groups" evidence="5">
    <location>
        <position position="918"/>
    </location>
</feature>
<dbReference type="GO" id="GO:0004553">
    <property type="term" value="F:hydrolase activity, hydrolyzing O-glycosyl compounds"/>
    <property type="evidence" value="ECO:0007669"/>
    <property type="project" value="TreeGrafter"/>
</dbReference>
<dbReference type="RefSeq" id="WP_245735033.1">
    <property type="nucleotide sequence ID" value="NZ_FOSR01000010.1"/>
</dbReference>
<dbReference type="SUPFAM" id="SSF74650">
    <property type="entry name" value="Galactose mutarotase-like"/>
    <property type="match status" value="1"/>
</dbReference>
<feature type="binding site" evidence="3">
    <location>
        <begin position="813"/>
        <end position="815"/>
    </location>
    <ligand>
        <name>substrate</name>
    </ligand>
</feature>
<feature type="domain" description="Glycoside hydrolase family 65 N-terminal" evidence="10">
    <location>
        <begin position="40"/>
        <end position="292"/>
    </location>
</feature>
<keyword evidence="12" id="KW-1185">Reference proteome</keyword>
<gene>
    <name evidence="11" type="ORF">SAMN05192579_110128</name>
</gene>
<feature type="binding site" evidence="4">
    <location>
        <position position="813"/>
    </location>
    <ligand>
        <name>Mg(2+)</name>
        <dbReference type="ChEBI" id="CHEBI:18420"/>
    </ligand>
</feature>
<dbReference type="AlphaFoldDB" id="A0A1I4E1G6"/>
<dbReference type="SFLD" id="SFLDG01129">
    <property type="entry name" value="C1.5:_HAD__Beta-PGM__Phosphata"/>
    <property type="match status" value="1"/>
</dbReference>
<feature type="binding site" evidence="3">
    <location>
        <position position="880"/>
    </location>
    <ligand>
        <name>substrate</name>
    </ligand>
</feature>
<feature type="binding site" evidence="4">
    <location>
        <position position="973"/>
    </location>
    <ligand>
        <name>Mg(2+)</name>
        <dbReference type="ChEBI" id="CHEBI:18420"/>
    </ligand>
</feature>
<feature type="domain" description="Glycoside hydrolase family 65 central catalytic" evidence="8">
    <location>
        <begin position="352"/>
        <end position="716"/>
    </location>
</feature>
<dbReference type="InterPro" id="IPR005196">
    <property type="entry name" value="Glyco_hydro_65_N"/>
</dbReference>
<dbReference type="PANTHER" id="PTHR11051:SF13">
    <property type="entry name" value="GLYCOSYL TRANSFERASE"/>
    <property type="match status" value="1"/>
</dbReference>
<dbReference type="Gene3D" id="3.40.50.1000">
    <property type="entry name" value="HAD superfamily/HAD-like"/>
    <property type="match status" value="1"/>
</dbReference>
<dbReference type="InterPro" id="IPR010972">
    <property type="entry name" value="Beta-PGM"/>
</dbReference>
<feature type="active site" description="Proton donor/acceptor" evidence="2">
    <location>
        <position position="815"/>
    </location>
</feature>
<organism evidence="11 12">
    <name type="scientific">Rhodanobacter glycinis</name>
    <dbReference type="NCBI Taxonomy" id="582702"/>
    <lineage>
        <taxon>Bacteria</taxon>
        <taxon>Pseudomonadati</taxon>
        <taxon>Pseudomonadota</taxon>
        <taxon>Gammaproteobacteria</taxon>
        <taxon>Lysobacterales</taxon>
        <taxon>Rhodanobacteraceae</taxon>
        <taxon>Rhodanobacter</taxon>
    </lineage>
</organism>
<dbReference type="InterPro" id="IPR036412">
    <property type="entry name" value="HAD-like_sf"/>
</dbReference>
<keyword evidence="4" id="KW-0460">Magnesium</keyword>
<name>A0A1I4E1G6_9GAMM</name>
<proteinExistence type="inferred from homology"/>
<evidence type="ECO:0000256" key="7">
    <source>
        <dbReference type="SAM" id="MobiDB-lite"/>
    </source>
</evidence>
<dbReference type="InterPro" id="IPR023198">
    <property type="entry name" value="PGP-like_dom2"/>
</dbReference>
<evidence type="ECO:0000256" key="5">
    <source>
        <dbReference type="PIRSR" id="PIRSR610972-4"/>
    </source>
</evidence>
<dbReference type="GO" id="GO:0005975">
    <property type="term" value="P:carbohydrate metabolic process"/>
    <property type="evidence" value="ECO:0007669"/>
    <property type="project" value="InterPro"/>
</dbReference>
<evidence type="ECO:0000259" key="8">
    <source>
        <dbReference type="Pfam" id="PF03632"/>
    </source>
</evidence>
<dbReference type="InterPro" id="IPR012341">
    <property type="entry name" value="6hp_glycosidase-like_sf"/>
</dbReference>
<feature type="domain" description="Glycoside hydrolase family 65 C-terminal" evidence="9">
    <location>
        <begin position="726"/>
        <end position="787"/>
    </location>
</feature>
<dbReference type="SUPFAM" id="SSF56784">
    <property type="entry name" value="HAD-like"/>
    <property type="match status" value="1"/>
</dbReference>
<dbReference type="Gene3D" id="1.10.150.240">
    <property type="entry name" value="Putative phosphatase, domain 2"/>
    <property type="match status" value="1"/>
</dbReference>
<protein>
    <submittedName>
        <fullName evidence="11">Alpha,alpha-trehalose phosphorylase</fullName>
    </submittedName>
</protein>
<dbReference type="PANTHER" id="PTHR11051">
    <property type="entry name" value="GLYCOSYL HYDROLASE-RELATED"/>
    <property type="match status" value="1"/>
</dbReference>
<feature type="binding site" evidence="3">
    <location>
        <begin position="848"/>
        <end position="853"/>
    </location>
    <ligand>
        <name>substrate</name>
    </ligand>
</feature>
<feature type="binding site" evidence="3">
    <location>
        <begin position="918"/>
        <end position="922"/>
    </location>
    <ligand>
        <name>substrate</name>
    </ligand>
</feature>
<dbReference type="Gene3D" id="2.60.420.10">
    <property type="entry name" value="Maltose phosphorylase, domain 3"/>
    <property type="match status" value="1"/>
</dbReference>
<dbReference type="InterPro" id="IPR010976">
    <property type="entry name" value="B-phosphoglucomutase_hydrolase"/>
</dbReference>
<evidence type="ECO:0000256" key="2">
    <source>
        <dbReference type="PIRSR" id="PIRSR610972-1"/>
    </source>
</evidence>
<dbReference type="InterPro" id="IPR005194">
    <property type="entry name" value="Glyco_hydro_65_C"/>
</dbReference>
<feature type="site" description="Important for catalytic activity and assists the phosphoryl transfer reaction to Asp8 by balancing charge and orienting the reacting groups" evidence="5">
    <location>
        <position position="949"/>
    </location>
</feature>
<evidence type="ECO:0000256" key="1">
    <source>
        <dbReference type="ARBA" id="ARBA00006171"/>
    </source>
</evidence>
<dbReference type="InterPro" id="IPR006439">
    <property type="entry name" value="HAD-SF_hydro_IA"/>
</dbReference>
<dbReference type="Gene3D" id="2.70.98.40">
    <property type="entry name" value="Glycoside hydrolase, family 65, N-terminal domain"/>
    <property type="match status" value="1"/>
</dbReference>
<feature type="region of interest" description="Disordered" evidence="7">
    <location>
        <begin position="1"/>
        <end position="29"/>
    </location>
</feature>
<dbReference type="InterPro" id="IPR037018">
    <property type="entry name" value="GH65_N"/>
</dbReference>
<evidence type="ECO:0000259" key="10">
    <source>
        <dbReference type="Pfam" id="PF03636"/>
    </source>
</evidence>
<dbReference type="NCBIfam" id="TIGR02009">
    <property type="entry name" value="PGMB-YQAB-SF"/>
    <property type="match status" value="1"/>
</dbReference>
<evidence type="ECO:0000313" key="12">
    <source>
        <dbReference type="Proteomes" id="UP000198725"/>
    </source>
</evidence>
<feature type="binding site" evidence="3">
    <location>
        <position position="829"/>
    </location>
    <ligand>
        <name>substrate</name>
    </ligand>
</feature>
<feature type="binding site" evidence="4">
    <location>
        <position position="974"/>
    </location>
    <ligand>
        <name>Mg(2+)</name>
        <dbReference type="ChEBI" id="CHEBI:18420"/>
    </ligand>
</feature>
<evidence type="ECO:0000313" key="11">
    <source>
        <dbReference type="EMBL" id="SFK99039.1"/>
    </source>
</evidence>
<reference evidence="12" key="1">
    <citation type="submission" date="2016-10" db="EMBL/GenBank/DDBJ databases">
        <authorList>
            <person name="Varghese N."/>
            <person name="Submissions S."/>
        </authorList>
    </citation>
    <scope>NUCLEOTIDE SEQUENCE [LARGE SCALE GENOMIC DNA]</scope>
    <source>
        <strain evidence="12">MO64</strain>
    </source>
</reference>
<dbReference type="GO" id="GO:0030246">
    <property type="term" value="F:carbohydrate binding"/>
    <property type="evidence" value="ECO:0007669"/>
    <property type="project" value="InterPro"/>
</dbReference>
<dbReference type="InterPro" id="IPR008928">
    <property type="entry name" value="6-hairpin_glycosidase_sf"/>
</dbReference>
<dbReference type="NCBIfam" id="TIGR01990">
    <property type="entry name" value="bPGM"/>
    <property type="match status" value="1"/>
</dbReference>
<feature type="coiled-coil region" evidence="6">
    <location>
        <begin position="854"/>
        <end position="881"/>
    </location>
</feature>
<feature type="binding site" evidence="4">
    <location>
        <position position="815"/>
    </location>
    <ligand>
        <name>Mg(2+)</name>
        <dbReference type="ChEBI" id="CHEBI:18420"/>
    </ligand>
</feature>
<feature type="active site" description="Nucleophile" evidence="2">
    <location>
        <position position="813"/>
    </location>
</feature>
<evidence type="ECO:0000259" key="9">
    <source>
        <dbReference type="Pfam" id="PF03633"/>
    </source>
</evidence>
<feature type="binding site" evidence="3">
    <location>
        <position position="856"/>
    </location>
    <ligand>
        <name>substrate</name>
    </ligand>
</feature>
<sequence length="1018" mass="110297">MQDRDVPSATASRHADMTSHGGSAGAIDPSAIDPWRLVRTDHDPARAAHHESLFALANGTLGVRGGLEEVPSPSQGSFLTGVWERTPIEYHERFPGFARHTDTRLPVVDGTRIGLRLGDQPVDLAAGEWQDFEQSLDLRTGCLRHHLRWRSPAGATLEIDAERIVPWHAAGLLCIRYRVRSVDYRGLLTLDSSLTADGAAIGQGDDPRIGARIDGGLALAASSADASGATVCQATRHSDIRLACAQRHRLADGQLAFASAAIDTQGARQRYTATLAPGDSVTLEKYVAYACSEPGDGSTDATLLDLAAAALQQALDEAFEQHLALQATACADYWRSVDLAIDGDPATEQALRVNLFHLRQSTAADGRGSAAAKSLTGEGYEGHYFWDAEAFVLPALACLAPELARGMLDYRIRKLDRARAHAREMNHARGALYPWRTISGDECSAYFPSGSAQYHINAAIAFALQRYVEATGDAGVLLDGGAEMLFETARLWLQVGNYSPRHGGAFCICQVTGPDEYTALVDNNHYTNRMAQRHLRHAADVAEWLAREQPDTYTRLAAAITLGDTDIAEWRRAADAMYLPVDERLGIFPQDDAFLDKPRLPPELRDDAGHQPLLLRLHPLTIYRHQVCKQADVLQAFVLAGDDVDRDSKRRNFDYYEGVTVHDSTLSASTFGIVASEVGYADKAWRYFQEALRVDLDDLHGNTAHGVHLAAMGGSWLGLTWGFGGLRCVDGVPSFAPTLPAAWQGYRFGMRWRGRQVRVAVQAQGVEYSLLEGAPLEIRHHGRTLILRVDHPVTCALSGKASFPQSFKAVIFDLDGVIADTAVVHHAAWKKLADEIGLPFDDAVGERLKGVDRRASLEILLENATRSYSEAEKDALATRKNDYYRQQIEHFGPENLLPGAREAVAATRRAGLKTALASASRNAPLLLERLGIAELFDYVVDAGNIRHAKPDPEIFLAAAAGLGLAPADCLGVEDAAAGVASIHAAGMAAVGIGQAQALAEADRLLPNIAAFDIGQFTT</sequence>
<feature type="binding site" evidence="3">
    <location>
        <position position="949"/>
    </location>
    <ligand>
        <name>substrate</name>
    </ligand>
</feature>
<dbReference type="InterPro" id="IPR005195">
    <property type="entry name" value="Glyco_hydro_65_M"/>
</dbReference>
<dbReference type="Proteomes" id="UP000198725">
    <property type="component" value="Unassembled WGS sequence"/>
</dbReference>
<dbReference type="Gene3D" id="1.50.10.10">
    <property type="match status" value="1"/>
</dbReference>
<accession>A0A1I4E1G6</accession>
<dbReference type="Pfam" id="PF03633">
    <property type="entry name" value="Glyco_hydro_65C"/>
    <property type="match status" value="1"/>
</dbReference>
<comment type="similarity">
    <text evidence="1">Belongs to the HAD-like hydrolase superfamily. CbbY/CbbZ/Gph/YieH family.</text>
</comment>
<dbReference type="InterPro" id="IPR011013">
    <property type="entry name" value="Gal_mutarotase_sf_dom"/>
</dbReference>
<dbReference type="SFLD" id="SFLDS00003">
    <property type="entry name" value="Haloacid_Dehalogenase"/>
    <property type="match status" value="1"/>
</dbReference>
<dbReference type="GO" id="GO:0016757">
    <property type="term" value="F:glycosyltransferase activity"/>
    <property type="evidence" value="ECO:0007669"/>
    <property type="project" value="UniProtKB-ARBA"/>
</dbReference>
<dbReference type="InterPro" id="IPR023214">
    <property type="entry name" value="HAD_sf"/>
</dbReference>
<dbReference type="SFLD" id="SFLDG01135">
    <property type="entry name" value="C1.5.6:_HAD__Beta-PGM__Phospha"/>
    <property type="match status" value="1"/>
</dbReference>
<dbReference type="EMBL" id="FOSR01000010">
    <property type="protein sequence ID" value="SFK99039.1"/>
    <property type="molecule type" value="Genomic_DNA"/>
</dbReference>
<dbReference type="GO" id="GO:0000287">
    <property type="term" value="F:magnesium ion binding"/>
    <property type="evidence" value="ECO:0007669"/>
    <property type="project" value="InterPro"/>
</dbReference>